<accession>A0A660L8T9</accession>
<protein>
    <recommendedName>
        <fullName evidence="3">cysteine desulfurase</fullName>
        <ecNumber evidence="3">2.8.1.7</ecNumber>
    </recommendedName>
</protein>
<dbReference type="NCBIfam" id="TIGR01979">
    <property type="entry name" value="sufS"/>
    <property type="match status" value="1"/>
</dbReference>
<dbReference type="InterPro" id="IPR010970">
    <property type="entry name" value="Cys_dSase_SufS"/>
</dbReference>
<dbReference type="Gene3D" id="3.90.1150.10">
    <property type="entry name" value="Aspartate Aminotransferase, domain 1"/>
    <property type="match status" value="1"/>
</dbReference>
<dbReference type="AlphaFoldDB" id="A0A660L8T9"/>
<keyword evidence="8" id="KW-0456">Lyase</keyword>
<dbReference type="Gene3D" id="3.40.640.10">
    <property type="entry name" value="Type I PLP-dependent aspartate aminotransferase-like (Major domain)"/>
    <property type="match status" value="1"/>
</dbReference>
<evidence type="ECO:0000256" key="5">
    <source>
        <dbReference type="ARBA" id="ARBA00022898"/>
    </source>
</evidence>
<dbReference type="GO" id="GO:0006534">
    <property type="term" value="P:cysteine metabolic process"/>
    <property type="evidence" value="ECO:0007669"/>
    <property type="project" value="InterPro"/>
</dbReference>
<keyword evidence="5" id="KW-0663">Pyridoxal phosphate</keyword>
<dbReference type="InterPro" id="IPR015422">
    <property type="entry name" value="PyrdxlP-dep_Trfase_small"/>
</dbReference>
<comment type="caution">
    <text evidence="8">The sequence shown here is derived from an EMBL/GenBank/DDBJ whole genome shotgun (WGS) entry which is preliminary data.</text>
</comment>
<dbReference type="PANTHER" id="PTHR43586:SF8">
    <property type="entry name" value="CYSTEINE DESULFURASE 1, CHLOROPLASTIC"/>
    <property type="match status" value="1"/>
</dbReference>
<dbReference type="CDD" id="cd06453">
    <property type="entry name" value="SufS_like"/>
    <property type="match status" value="1"/>
</dbReference>
<dbReference type="OrthoDB" id="9804366at2"/>
<dbReference type="Pfam" id="PF00266">
    <property type="entry name" value="Aminotran_5"/>
    <property type="match status" value="1"/>
</dbReference>
<proteinExistence type="inferred from homology"/>
<evidence type="ECO:0000259" key="7">
    <source>
        <dbReference type="Pfam" id="PF00266"/>
    </source>
</evidence>
<dbReference type="PANTHER" id="PTHR43586">
    <property type="entry name" value="CYSTEINE DESULFURASE"/>
    <property type="match status" value="1"/>
</dbReference>
<dbReference type="EC" id="2.8.1.7" evidence="3"/>
<organism evidence="8 9">
    <name type="scientific">Solirubrobacter pauli</name>
    <dbReference type="NCBI Taxonomy" id="166793"/>
    <lineage>
        <taxon>Bacteria</taxon>
        <taxon>Bacillati</taxon>
        <taxon>Actinomycetota</taxon>
        <taxon>Thermoleophilia</taxon>
        <taxon>Solirubrobacterales</taxon>
        <taxon>Solirubrobacteraceae</taxon>
        <taxon>Solirubrobacter</taxon>
    </lineage>
</organism>
<dbReference type="SUPFAM" id="SSF53383">
    <property type="entry name" value="PLP-dependent transferases"/>
    <property type="match status" value="1"/>
</dbReference>
<dbReference type="InterPro" id="IPR015424">
    <property type="entry name" value="PyrdxlP-dep_Trfase"/>
</dbReference>
<keyword evidence="4" id="KW-0808">Transferase</keyword>
<dbReference type="EMBL" id="RBIL01000001">
    <property type="protein sequence ID" value="RKQ91477.1"/>
    <property type="molecule type" value="Genomic_DNA"/>
</dbReference>
<evidence type="ECO:0000256" key="1">
    <source>
        <dbReference type="ARBA" id="ARBA00001933"/>
    </source>
</evidence>
<evidence type="ECO:0000256" key="3">
    <source>
        <dbReference type="ARBA" id="ARBA00012239"/>
    </source>
</evidence>
<comment type="cofactor">
    <cofactor evidence="1">
        <name>pyridoxal 5'-phosphate</name>
        <dbReference type="ChEBI" id="CHEBI:597326"/>
    </cofactor>
</comment>
<dbReference type="InterPro" id="IPR015421">
    <property type="entry name" value="PyrdxlP-dep_Trfase_major"/>
</dbReference>
<reference evidence="8 9" key="1">
    <citation type="submission" date="2018-10" db="EMBL/GenBank/DDBJ databases">
        <title>Genomic Encyclopedia of Archaeal and Bacterial Type Strains, Phase II (KMG-II): from individual species to whole genera.</title>
        <authorList>
            <person name="Goeker M."/>
        </authorList>
    </citation>
    <scope>NUCLEOTIDE SEQUENCE [LARGE SCALE GENOMIC DNA]</scope>
    <source>
        <strain evidence="8 9">DSM 14954</strain>
    </source>
</reference>
<name>A0A660L8T9_9ACTN</name>
<gene>
    <name evidence="8" type="ORF">C8N24_1299</name>
</gene>
<dbReference type="Proteomes" id="UP000278962">
    <property type="component" value="Unassembled WGS sequence"/>
</dbReference>
<evidence type="ECO:0000313" key="9">
    <source>
        <dbReference type="Proteomes" id="UP000278962"/>
    </source>
</evidence>
<keyword evidence="9" id="KW-1185">Reference proteome</keyword>
<evidence type="ECO:0000256" key="4">
    <source>
        <dbReference type="ARBA" id="ARBA00022679"/>
    </source>
</evidence>
<sequence>MSLAVPTSSEFPTLAREGLVYLDTAATSQTVRPAIEAMDRYYETYRASIHRGIYSIATEATDAYELARERVARFTHSTVGETVFTKNATEAVNLVAYAWGRANVGPDDLVVLSQMEHHANIVPWQLLGCKLAYIPMSDDGVLDLDAYDALLAQGPKLVAVAHVSNVVGTINPVAEMIARAHAAGAVVLVDGAQAVPSLPVDIAELDADFYVWTGHKAYGPTGIGVLHGRRSILESMPPFLGGGHMIARVGDFESTWAEPPTRFEAGTMPIAEAIGLGEAVEWLASIGMENVREHGRDVTAYALERFAEVPGLSIHGPADADGRGSLISFALDYAHPHDVAEILGRQGVCVRAGHHCAQPLMRRLGVPASTRASFAVHATREDVDHLIDALGKVQEIFG</sequence>
<feature type="domain" description="Aminotransferase class V" evidence="7">
    <location>
        <begin position="20"/>
        <end position="386"/>
    </location>
</feature>
<dbReference type="GO" id="GO:0030170">
    <property type="term" value="F:pyridoxal phosphate binding"/>
    <property type="evidence" value="ECO:0007669"/>
    <property type="project" value="InterPro"/>
</dbReference>
<dbReference type="GO" id="GO:0016829">
    <property type="term" value="F:lyase activity"/>
    <property type="evidence" value="ECO:0007669"/>
    <property type="project" value="UniProtKB-KW"/>
</dbReference>
<evidence type="ECO:0000313" key="8">
    <source>
        <dbReference type="EMBL" id="RKQ91477.1"/>
    </source>
</evidence>
<dbReference type="GO" id="GO:0031071">
    <property type="term" value="F:cysteine desulfurase activity"/>
    <property type="evidence" value="ECO:0007669"/>
    <property type="project" value="UniProtKB-EC"/>
</dbReference>
<evidence type="ECO:0000256" key="6">
    <source>
        <dbReference type="ARBA" id="ARBA00050776"/>
    </source>
</evidence>
<comment type="similarity">
    <text evidence="2">Belongs to the class-V pyridoxal-phosphate-dependent aminotransferase family. Csd subfamily.</text>
</comment>
<comment type="catalytic activity">
    <reaction evidence="6">
        <text>(sulfur carrier)-H + L-cysteine = (sulfur carrier)-SH + L-alanine</text>
        <dbReference type="Rhea" id="RHEA:43892"/>
        <dbReference type="Rhea" id="RHEA-COMP:14737"/>
        <dbReference type="Rhea" id="RHEA-COMP:14739"/>
        <dbReference type="ChEBI" id="CHEBI:29917"/>
        <dbReference type="ChEBI" id="CHEBI:35235"/>
        <dbReference type="ChEBI" id="CHEBI:57972"/>
        <dbReference type="ChEBI" id="CHEBI:64428"/>
        <dbReference type="EC" id="2.8.1.7"/>
    </reaction>
</comment>
<dbReference type="InterPro" id="IPR000192">
    <property type="entry name" value="Aminotrans_V_dom"/>
</dbReference>
<dbReference type="RefSeq" id="WP_121249119.1">
    <property type="nucleotide sequence ID" value="NZ_RBIL01000001.1"/>
</dbReference>
<evidence type="ECO:0000256" key="2">
    <source>
        <dbReference type="ARBA" id="ARBA00010447"/>
    </source>
</evidence>